<evidence type="ECO:0000256" key="1">
    <source>
        <dbReference type="ARBA" id="ARBA00038494"/>
    </source>
</evidence>
<keyword evidence="3" id="KW-0808">Transferase</keyword>
<dbReference type="EMBL" id="DSUJ01000008">
    <property type="protein sequence ID" value="HFI91458.1"/>
    <property type="molecule type" value="Genomic_DNA"/>
</dbReference>
<organism evidence="3">
    <name type="scientific">Ignavibacterium album</name>
    <dbReference type="NCBI Taxonomy" id="591197"/>
    <lineage>
        <taxon>Bacteria</taxon>
        <taxon>Pseudomonadati</taxon>
        <taxon>Ignavibacteriota</taxon>
        <taxon>Ignavibacteria</taxon>
        <taxon>Ignavibacteriales</taxon>
        <taxon>Ignavibacteriaceae</taxon>
        <taxon>Ignavibacterium</taxon>
    </lineage>
</organism>
<dbReference type="Pfam" id="PF00535">
    <property type="entry name" value="Glycos_transf_2"/>
    <property type="match status" value="1"/>
</dbReference>
<evidence type="ECO:0000259" key="2">
    <source>
        <dbReference type="Pfam" id="PF00535"/>
    </source>
</evidence>
<evidence type="ECO:0000313" key="3">
    <source>
        <dbReference type="EMBL" id="HFI91458.1"/>
    </source>
</evidence>
<name>A0A7V3E7L3_9BACT</name>
<feature type="domain" description="Glycosyltransferase 2-like" evidence="2">
    <location>
        <begin position="5"/>
        <end position="122"/>
    </location>
</feature>
<dbReference type="SUPFAM" id="SSF53448">
    <property type="entry name" value="Nucleotide-diphospho-sugar transferases"/>
    <property type="match status" value="1"/>
</dbReference>
<accession>A0A7V3E7L3</accession>
<dbReference type="Gene3D" id="3.90.550.10">
    <property type="entry name" value="Spore Coat Polysaccharide Biosynthesis Protein SpsA, Chain A"/>
    <property type="match status" value="1"/>
</dbReference>
<comment type="caution">
    <text evidence="3">The sequence shown here is derived from an EMBL/GenBank/DDBJ whole genome shotgun (WGS) entry which is preliminary data.</text>
</comment>
<proteinExistence type="inferred from homology"/>
<dbReference type="InterPro" id="IPR001173">
    <property type="entry name" value="Glyco_trans_2-like"/>
</dbReference>
<reference evidence="3" key="1">
    <citation type="journal article" date="2020" name="mSystems">
        <title>Genome- and Community-Level Interaction Insights into Carbon Utilization and Element Cycling Functions of Hydrothermarchaeota in Hydrothermal Sediment.</title>
        <authorList>
            <person name="Zhou Z."/>
            <person name="Liu Y."/>
            <person name="Xu W."/>
            <person name="Pan J."/>
            <person name="Luo Z.H."/>
            <person name="Li M."/>
        </authorList>
    </citation>
    <scope>NUCLEOTIDE SEQUENCE [LARGE SCALE GENOMIC DNA]</scope>
    <source>
        <strain evidence="3">SpSt-479</strain>
    </source>
</reference>
<dbReference type="GO" id="GO:0016740">
    <property type="term" value="F:transferase activity"/>
    <property type="evidence" value="ECO:0007669"/>
    <property type="project" value="UniProtKB-KW"/>
</dbReference>
<protein>
    <submittedName>
        <fullName evidence="3">Glycosyltransferase family 2 protein</fullName>
    </submittedName>
</protein>
<dbReference type="CDD" id="cd02511">
    <property type="entry name" value="Beta4Glucosyltransferase"/>
    <property type="match status" value="1"/>
</dbReference>
<dbReference type="AlphaFoldDB" id="A0A7V3E7L3"/>
<dbReference type="InterPro" id="IPR029044">
    <property type="entry name" value="Nucleotide-diphossugar_trans"/>
</dbReference>
<dbReference type="PANTHER" id="PTHR43630">
    <property type="entry name" value="POLY-BETA-1,6-N-ACETYL-D-GLUCOSAMINE SYNTHASE"/>
    <property type="match status" value="1"/>
</dbReference>
<sequence length="301" mass="35849">MSKISLIILTFNEEIHISRCIESVKNISENIFVVDCYSTDRTVEIAENLGAKVFFHKWEKSYSKQFNWALENLPINTEWVLRLDADEYLSPQLIQEIKNKLPNLSKSITGVIFPLRRIFLNRTIKRGTGKIKLLRLFRYKKAICEQRWMDEHIVLLEGEAIEFENDFVDHNLNNLSWWTNKHNGYAIREAIDLLDIEFGLIEKKIGNAKLNPQAEDKRKKKNKYAKQPLFLRAFFYFLYRYILKLGFLDGKEGFLWHFLQGWWYRTLVDALIFEIKMKYGNDREKIKSYILKEYGIDVNSI</sequence>
<dbReference type="PANTHER" id="PTHR43630:SF2">
    <property type="entry name" value="GLYCOSYLTRANSFERASE"/>
    <property type="match status" value="1"/>
</dbReference>
<comment type="similarity">
    <text evidence="1">Belongs to the glycosyltransferase 2 family. WaaE/KdtX subfamily.</text>
</comment>
<gene>
    <name evidence="3" type="ORF">ENS31_08015</name>
</gene>